<dbReference type="SUPFAM" id="SSF50044">
    <property type="entry name" value="SH3-domain"/>
    <property type="match status" value="1"/>
</dbReference>
<dbReference type="Gene3D" id="3.40.50.11350">
    <property type="match status" value="1"/>
</dbReference>
<evidence type="ECO:0000256" key="4">
    <source>
        <dbReference type="PROSITE-ProRule" id="PRU00192"/>
    </source>
</evidence>
<dbReference type="CDD" id="cd11300">
    <property type="entry name" value="Fut8_like"/>
    <property type="match status" value="1"/>
</dbReference>
<organism evidence="8 9">
    <name type="scientific">Macrosiphum euphorbiae</name>
    <name type="common">potato aphid</name>
    <dbReference type="NCBI Taxonomy" id="13131"/>
    <lineage>
        <taxon>Eukaryota</taxon>
        <taxon>Metazoa</taxon>
        <taxon>Ecdysozoa</taxon>
        <taxon>Arthropoda</taxon>
        <taxon>Hexapoda</taxon>
        <taxon>Insecta</taxon>
        <taxon>Pterygota</taxon>
        <taxon>Neoptera</taxon>
        <taxon>Paraneoptera</taxon>
        <taxon>Hemiptera</taxon>
        <taxon>Sternorrhyncha</taxon>
        <taxon>Aphidomorpha</taxon>
        <taxon>Aphidoidea</taxon>
        <taxon>Aphididae</taxon>
        <taxon>Macrosiphini</taxon>
        <taxon>Macrosiphum</taxon>
    </lineage>
</organism>
<dbReference type="InterPro" id="IPR035653">
    <property type="entry name" value="Fut8_SH3"/>
</dbReference>
<dbReference type="FunFam" id="2.30.30.40:FF:000070">
    <property type="entry name" value="Alpha-(1,6)-fucosyltransferase"/>
    <property type="match status" value="1"/>
</dbReference>
<evidence type="ECO:0000313" key="9">
    <source>
        <dbReference type="Proteomes" id="UP001160148"/>
    </source>
</evidence>
<keyword evidence="2 5" id="KW-0328">Glycosyltransferase</keyword>
<evidence type="ECO:0000259" key="7">
    <source>
        <dbReference type="PROSITE" id="PS51659"/>
    </source>
</evidence>
<evidence type="ECO:0000256" key="2">
    <source>
        <dbReference type="ARBA" id="ARBA00022676"/>
    </source>
</evidence>
<accession>A0AAV0VQM4</accession>
<dbReference type="Proteomes" id="UP001160148">
    <property type="component" value="Unassembled WGS sequence"/>
</dbReference>
<dbReference type="GO" id="GO:0046921">
    <property type="term" value="F:alpha-(1-&gt;6)-fucosyltransferase activity"/>
    <property type="evidence" value="ECO:0007669"/>
    <property type="project" value="TreeGrafter"/>
</dbReference>
<evidence type="ECO:0008006" key="10">
    <source>
        <dbReference type="Google" id="ProtNLM"/>
    </source>
</evidence>
<dbReference type="AlphaFoldDB" id="A0AAV0VQM4"/>
<evidence type="ECO:0000259" key="6">
    <source>
        <dbReference type="PROSITE" id="PS50002"/>
    </source>
</evidence>
<dbReference type="PANTHER" id="PTHR13132:SF29">
    <property type="entry name" value="ALPHA-(1,6)-FUCOSYLTRANSFERASE"/>
    <property type="match status" value="1"/>
</dbReference>
<dbReference type="EMBL" id="CARXXK010000001">
    <property type="protein sequence ID" value="CAI6346688.1"/>
    <property type="molecule type" value="Genomic_DNA"/>
</dbReference>
<comment type="similarity">
    <text evidence="5">Belongs to the glycosyltransferase 23 family.</text>
</comment>
<feature type="region of interest" description="Important for donor substrate binding" evidence="5">
    <location>
        <begin position="362"/>
        <end position="363"/>
    </location>
</feature>
<proteinExistence type="inferred from homology"/>
<keyword evidence="1 4" id="KW-0728">SH3 domain</keyword>
<dbReference type="PANTHER" id="PTHR13132">
    <property type="entry name" value="ALPHA- 1,6 -FUCOSYLTRANSFERASE"/>
    <property type="match status" value="1"/>
</dbReference>
<dbReference type="Gene3D" id="1.10.287.1060">
    <property type="entry name" value="ESAT-6-like"/>
    <property type="match status" value="1"/>
</dbReference>
<dbReference type="InterPro" id="IPR027350">
    <property type="entry name" value="GT23_dom"/>
</dbReference>
<evidence type="ECO:0000256" key="1">
    <source>
        <dbReference type="ARBA" id="ARBA00022443"/>
    </source>
</evidence>
<gene>
    <name evidence="8" type="ORF">MEUPH1_LOCUS3571</name>
</gene>
<dbReference type="InterPro" id="IPR045573">
    <property type="entry name" value="Fut8_N_cat"/>
</dbReference>
<dbReference type="CDD" id="cd11792">
    <property type="entry name" value="SH3_Fut8"/>
    <property type="match status" value="1"/>
</dbReference>
<comment type="caution">
    <text evidence="8">The sequence shown here is derived from an EMBL/GenBank/DDBJ whole genome shotgun (WGS) entry which is preliminary data.</text>
</comment>
<keyword evidence="9" id="KW-1185">Reference proteome</keyword>
<feature type="domain" description="SH3" evidence="6">
    <location>
        <begin position="501"/>
        <end position="562"/>
    </location>
</feature>
<dbReference type="Gene3D" id="2.30.30.40">
    <property type="entry name" value="SH3 Domains"/>
    <property type="match status" value="1"/>
</dbReference>
<evidence type="ECO:0000256" key="3">
    <source>
        <dbReference type="ARBA" id="ARBA00022679"/>
    </source>
</evidence>
<reference evidence="8 9" key="1">
    <citation type="submission" date="2023-01" db="EMBL/GenBank/DDBJ databases">
        <authorList>
            <person name="Whitehead M."/>
        </authorList>
    </citation>
    <scope>NUCLEOTIDE SEQUENCE [LARGE SCALE GENOMIC DNA]</scope>
</reference>
<name>A0AAV0VQM4_9HEMI</name>
<keyword evidence="3 5" id="KW-0808">Transferase</keyword>
<dbReference type="GO" id="GO:0006487">
    <property type="term" value="P:protein N-linked glycosylation"/>
    <property type="evidence" value="ECO:0007669"/>
    <property type="project" value="TreeGrafter"/>
</dbReference>
<dbReference type="Pfam" id="PF19745">
    <property type="entry name" value="FUT8_N_cat"/>
    <property type="match status" value="1"/>
</dbReference>
<evidence type="ECO:0000313" key="8">
    <source>
        <dbReference type="EMBL" id="CAI6346688.1"/>
    </source>
</evidence>
<dbReference type="InterPro" id="IPR036028">
    <property type="entry name" value="SH3-like_dom_sf"/>
</dbReference>
<dbReference type="InterPro" id="IPR001452">
    <property type="entry name" value="SH3_domain"/>
</dbReference>
<evidence type="ECO:0000256" key="5">
    <source>
        <dbReference type="PROSITE-ProRule" id="PRU00992"/>
    </source>
</evidence>
<sequence>MKSTMNIMKISKCYLQFWKRIFMFSLLLLVVLFYATCYFKREKQVVDVLENKLSIALKNLDEEHRTNVELTQIRNNLSQKLRFDEKKMKKKKKLLYPPSEEYELLRRRIYSNTKEVWYYIGSTLRSLANEFEYLKTKVSNMKTMVDEHYRSLLRDVAKLADVDGYSQWRWKEFHSLSRLVEKRLRHTQNPPDCSKARKLLCNFFSHCSHNNCCGYGCRVHHFVKCLIVAYATERTMIIENPIRWKFTSRGFENLFLPLSDTCTSNDGDTVSLWPGNETTQVINYFLPTPEYADKQFHPPYIPVVLPEDLAGRINVLHGDPAVWWIGQFFKYIFRPQPSTTIAFNEFAKRVHFQKPIVGLHIRRTDKLIGEASLHRLEEYMYHVEEYYKLKELNGEYDTKRIYLATDEPTLFDEARLKYPEYDIIGDPEISKSAASLQKRDLDDSIMDIITDVYFLSHHCDYLVCTFSSNVCRLSYEIMNSLQPDASAKFTSLDDTFYFHGQVHRLNVALISHKSKGPEEMDLEVGDVIEVAGNHWDGYSKGTHLRTNKTLLYPTFKVTTKIEVLPFASYPNITLNT</sequence>
<dbReference type="PROSITE" id="PS51659">
    <property type="entry name" value="GT23"/>
    <property type="match status" value="1"/>
</dbReference>
<feature type="domain" description="GT23" evidence="7">
    <location>
        <begin position="195"/>
        <end position="492"/>
    </location>
</feature>
<protein>
    <recommendedName>
        <fullName evidence="10">Alpha-(1,6)-fucosyltransferase</fullName>
    </recommendedName>
</protein>
<dbReference type="PROSITE" id="PS50002">
    <property type="entry name" value="SH3"/>
    <property type="match status" value="1"/>
</dbReference>